<dbReference type="Proteomes" id="UP000253940">
    <property type="component" value="Chromosome"/>
</dbReference>
<dbReference type="AlphaFoldDB" id="A0A345P9B6"/>
<gene>
    <name evidence="1" type="ORF">HYN46_14130</name>
</gene>
<accession>A0A345P9B6</accession>
<evidence type="ECO:0000313" key="2">
    <source>
        <dbReference type="Proteomes" id="UP000253940"/>
    </source>
</evidence>
<keyword evidence="2" id="KW-1185">Reference proteome</keyword>
<dbReference type="KEGG" id="mbah:HYN46_14130"/>
<reference evidence="1 2" key="1">
    <citation type="submission" date="2018-07" db="EMBL/GenBank/DDBJ databases">
        <title>Genome sequencing of Moraxellaceae gen. HYN0046.</title>
        <authorList>
            <person name="Kim M."/>
            <person name="Yi H."/>
        </authorList>
    </citation>
    <scope>NUCLEOTIDE SEQUENCE [LARGE SCALE GENOMIC DNA]</scope>
    <source>
        <strain evidence="1 2">HYN0046</strain>
    </source>
</reference>
<organism evidence="1 2">
    <name type="scientific">Aquirhabdus parva</name>
    <dbReference type="NCBI Taxonomy" id="2283318"/>
    <lineage>
        <taxon>Bacteria</taxon>
        <taxon>Pseudomonadati</taxon>
        <taxon>Pseudomonadota</taxon>
        <taxon>Gammaproteobacteria</taxon>
        <taxon>Moraxellales</taxon>
        <taxon>Moraxellaceae</taxon>
        <taxon>Aquirhabdus</taxon>
    </lineage>
</organism>
<dbReference type="RefSeq" id="WP_114899983.1">
    <property type="nucleotide sequence ID" value="NZ_CP031222.1"/>
</dbReference>
<sequence>MERKWARKAADPKQGKEIEIYFGVESWERKDARARNLIYDQNGITMLEVDKNVFEYADPSVGRFMLME</sequence>
<evidence type="ECO:0000313" key="1">
    <source>
        <dbReference type="EMBL" id="AXI03875.1"/>
    </source>
</evidence>
<dbReference type="EMBL" id="CP031222">
    <property type="protein sequence ID" value="AXI03875.1"/>
    <property type="molecule type" value="Genomic_DNA"/>
</dbReference>
<proteinExistence type="predicted"/>
<protein>
    <submittedName>
        <fullName evidence="1">Uncharacterized protein</fullName>
    </submittedName>
</protein>
<name>A0A345P9B6_9GAMM</name>